<evidence type="ECO:0000313" key="10">
    <source>
        <dbReference type="Proteomes" id="UP000255248"/>
    </source>
</evidence>
<dbReference type="NCBIfam" id="TIGR00771">
    <property type="entry name" value="DcuC"/>
    <property type="match status" value="1"/>
</dbReference>
<sequence length="455" mass="49026">MLTLFIAVTTVILVVYGLLKGGYPQAILLLGGVVLLFFTVLLRDTPLMAAEQSSHWRYFDIFYLINSVMSNRLAGIGLTIMTISGFARYMDHVGASHALFAIFEHPLKRIRSPYLLLVLGFLLSQILVLFIPSHSGLALLLMVTLYPIFIRCGVTKLSALGVIGCAQFIDHGPSGPVILAAQLSGMDPVIYFVQHQLPVTLPVIAAVALSHYVVQRWWDRREAAARLTLPVADEEGERPVPPRPPRCYALLPVLPLALIITFSPLFASPVRISIVAAMLISTLTAMLFELLRLRQPHQVLGSLMIFIEGMGKAFVLVVSLIICGEVFANGLIKIGAIEALTQGMHQAGFGVGTMIVVMSFLLALAAFLMGSGNAAFFPLAGIVPDIASALQVEVITLMLPMQIMTSFGRTVSPITAAIVAIAAIAEVSPLQVVKRTAIPMAVAAAVNLGLNLLWL</sequence>
<dbReference type="STRING" id="93378.A9798_10490"/>
<comment type="subcellular location">
    <subcellularLocation>
        <location evidence="1">Cell membrane</location>
        <topology evidence="1">Multi-pass membrane protein</topology>
    </subcellularLocation>
</comment>
<evidence type="ECO:0000256" key="1">
    <source>
        <dbReference type="ARBA" id="ARBA00004651"/>
    </source>
</evidence>
<dbReference type="InterPro" id="IPR004669">
    <property type="entry name" value="C4_dicarb_anaerob_car"/>
</dbReference>
<dbReference type="Pfam" id="PF03606">
    <property type="entry name" value="DcuC"/>
    <property type="match status" value="1"/>
</dbReference>
<accession>A0A376DHT6</accession>
<evidence type="ECO:0000313" key="9">
    <source>
        <dbReference type="EMBL" id="STC89649.1"/>
    </source>
</evidence>
<evidence type="ECO:0000256" key="4">
    <source>
        <dbReference type="ARBA" id="ARBA00022475"/>
    </source>
</evidence>
<feature type="transmembrane region" description="Helical" evidence="8">
    <location>
        <begin position="347"/>
        <end position="369"/>
    </location>
</feature>
<gene>
    <name evidence="9" type="primary">dcuD_4</name>
    <name evidence="9" type="ORF">NCTC12121_02275</name>
</gene>
<organism evidence="9 10">
    <name type="scientific">Edwardsiella hoshinae</name>
    <dbReference type="NCBI Taxonomy" id="93378"/>
    <lineage>
        <taxon>Bacteria</taxon>
        <taxon>Pseudomonadati</taxon>
        <taxon>Pseudomonadota</taxon>
        <taxon>Gammaproteobacteria</taxon>
        <taxon>Enterobacterales</taxon>
        <taxon>Hafniaceae</taxon>
        <taxon>Edwardsiella</taxon>
    </lineage>
</organism>
<evidence type="ECO:0000256" key="7">
    <source>
        <dbReference type="ARBA" id="ARBA00023136"/>
    </source>
</evidence>
<evidence type="ECO:0000256" key="2">
    <source>
        <dbReference type="ARBA" id="ARBA00005275"/>
    </source>
</evidence>
<dbReference type="InterPro" id="IPR018385">
    <property type="entry name" value="C4_dicarb_anaerob_car-like"/>
</dbReference>
<dbReference type="RefSeq" id="WP_024524332.1">
    <property type="nucleotide sequence ID" value="NZ_CP065626.1"/>
</dbReference>
<keyword evidence="6 8" id="KW-1133">Transmembrane helix</keyword>
<dbReference type="NCBIfam" id="NF037994">
    <property type="entry name" value="DcuC_1"/>
    <property type="match status" value="1"/>
</dbReference>
<feature type="transmembrane region" description="Helical" evidence="8">
    <location>
        <begin position="303"/>
        <end position="327"/>
    </location>
</feature>
<feature type="transmembrane region" description="Helical" evidence="8">
    <location>
        <begin position="272"/>
        <end position="291"/>
    </location>
</feature>
<dbReference type="OrthoDB" id="1674075at2"/>
<feature type="transmembrane region" description="Helical" evidence="8">
    <location>
        <begin position="437"/>
        <end position="454"/>
    </location>
</feature>
<keyword evidence="3" id="KW-0813">Transport</keyword>
<dbReference type="GO" id="GO:0015556">
    <property type="term" value="F:C4-dicarboxylate transmembrane transporter activity"/>
    <property type="evidence" value="ECO:0007669"/>
    <property type="project" value="InterPro"/>
</dbReference>
<feature type="transmembrane region" description="Helical" evidence="8">
    <location>
        <begin position="61"/>
        <end position="87"/>
    </location>
</feature>
<dbReference type="EMBL" id="UFXZ01000001">
    <property type="protein sequence ID" value="STC89649.1"/>
    <property type="molecule type" value="Genomic_DNA"/>
</dbReference>
<protein>
    <submittedName>
        <fullName evidence="9">Cryptic C4-dicarboxylate transporter DcuD</fullName>
    </submittedName>
</protein>
<feature type="transmembrane region" description="Helical" evidence="8">
    <location>
        <begin position="189"/>
        <end position="214"/>
    </location>
</feature>
<feature type="transmembrane region" description="Helical" evidence="8">
    <location>
        <begin position="114"/>
        <end position="141"/>
    </location>
</feature>
<keyword evidence="5 8" id="KW-0812">Transmembrane</keyword>
<reference evidence="9 10" key="1">
    <citation type="submission" date="2018-06" db="EMBL/GenBank/DDBJ databases">
        <authorList>
            <consortium name="Pathogen Informatics"/>
            <person name="Doyle S."/>
        </authorList>
    </citation>
    <scope>NUCLEOTIDE SEQUENCE [LARGE SCALE GENOMIC DNA]</scope>
    <source>
        <strain evidence="9 10">NCTC12121</strain>
    </source>
</reference>
<dbReference type="Proteomes" id="UP000255248">
    <property type="component" value="Unassembled WGS sequence"/>
</dbReference>
<evidence type="ECO:0000256" key="3">
    <source>
        <dbReference type="ARBA" id="ARBA00022448"/>
    </source>
</evidence>
<evidence type="ECO:0000256" key="8">
    <source>
        <dbReference type="SAM" id="Phobius"/>
    </source>
</evidence>
<dbReference type="AlphaFoldDB" id="A0A376DHT6"/>
<evidence type="ECO:0000256" key="5">
    <source>
        <dbReference type="ARBA" id="ARBA00022692"/>
    </source>
</evidence>
<keyword evidence="4" id="KW-1003">Cell membrane</keyword>
<feature type="transmembrane region" description="Helical" evidence="8">
    <location>
        <begin position="247"/>
        <end position="266"/>
    </location>
</feature>
<name>A0A376DHT6_9GAMM</name>
<comment type="similarity">
    <text evidence="2">Belongs to the DcuC/DcuD transporter (TC 2.A.61) family.</text>
</comment>
<feature type="transmembrane region" description="Helical" evidence="8">
    <location>
        <begin position="407"/>
        <end position="425"/>
    </location>
</feature>
<evidence type="ECO:0000256" key="6">
    <source>
        <dbReference type="ARBA" id="ARBA00022989"/>
    </source>
</evidence>
<keyword evidence="7 8" id="KW-0472">Membrane</keyword>
<dbReference type="PANTHER" id="PTHR42002:SF2">
    <property type="entry name" value="ANAEROBIC C4-DICARBOXYLATE TRANSPORTER DCUC-RELATED"/>
    <property type="match status" value="1"/>
</dbReference>
<feature type="transmembrane region" description="Helical" evidence="8">
    <location>
        <begin position="27"/>
        <end position="49"/>
    </location>
</feature>
<dbReference type="GO" id="GO:0005886">
    <property type="term" value="C:plasma membrane"/>
    <property type="evidence" value="ECO:0007669"/>
    <property type="project" value="UniProtKB-SubCell"/>
</dbReference>
<proteinExistence type="inferred from homology"/>
<dbReference type="PANTHER" id="PTHR42002">
    <property type="entry name" value="ANAEROBIC C4-DICARBOXYLATE TRANSPORTER DCUC-RELATED"/>
    <property type="match status" value="1"/>
</dbReference>